<dbReference type="EMBL" id="CP012830">
    <property type="protein sequence ID" value="ALI05017.1"/>
    <property type="molecule type" value="Genomic_DNA"/>
</dbReference>
<proteinExistence type="predicted"/>
<reference evidence="1 2" key="2">
    <citation type="journal article" date="2018" name="Nature">
        <title>Mutant phenotypes for thousands of bacterial genes of unknown function.</title>
        <authorList>
            <person name="Price M.N."/>
            <person name="Wetmore K.M."/>
            <person name="Waters R.J."/>
            <person name="Callaghan M."/>
            <person name="Ray J."/>
            <person name="Liu H."/>
            <person name="Kuehl J.V."/>
            <person name="Melnyk R.A."/>
            <person name="Lamson J.S."/>
            <person name="Suh Y."/>
            <person name="Carlson H.K."/>
            <person name="Esquivel Z."/>
            <person name="Sadeeshkumar H."/>
            <person name="Chakraborty R."/>
            <person name="Zane G.M."/>
            <person name="Rubin B.E."/>
            <person name="Wall J.D."/>
            <person name="Visel A."/>
            <person name="Bristow J."/>
            <person name="Blow M.J."/>
            <person name="Arkin A.P."/>
            <person name="Deutschbauer A.M."/>
        </authorList>
    </citation>
    <scope>NUCLEOTIDE SEQUENCE [LARGE SCALE GENOMIC DNA]</scope>
    <source>
        <strain evidence="1 2">FW300-N2E3</strain>
    </source>
</reference>
<dbReference type="RefSeq" id="WP_054598193.1">
    <property type="nucleotide sequence ID" value="NZ_CP012830.1"/>
</dbReference>
<dbReference type="AlphaFoldDB" id="A0A0N9W141"/>
<accession>A0A0N9W141</accession>
<dbReference type="Proteomes" id="UP000066487">
    <property type="component" value="Chromosome"/>
</dbReference>
<dbReference type="Gene3D" id="3.90.1480.10">
    <property type="entry name" value="Alpha-2,3-sialyltransferase"/>
    <property type="match status" value="1"/>
</dbReference>
<evidence type="ECO:0000313" key="2">
    <source>
        <dbReference type="Proteomes" id="UP000066487"/>
    </source>
</evidence>
<reference evidence="2" key="1">
    <citation type="submission" date="2015-09" db="EMBL/GenBank/DDBJ databases">
        <title>Whole genome sequence of Pseudomonas fluorescens FW300-N2E3.</title>
        <authorList>
            <person name="Ray J."/>
            <person name="Melnyk R."/>
            <person name="Deutschbauer A."/>
        </authorList>
    </citation>
    <scope>NUCLEOTIDE SEQUENCE [LARGE SCALE GENOMIC DNA]</scope>
    <source>
        <strain evidence="2">FW300-N2E3</strain>
    </source>
</reference>
<sequence length="264" mass="29909">MNASEKYFMIDNKLSYVNGFNECHNIETGTVFIIASGSSAKDFPIEEFAHVPMITMNGAVALFEGTAIQPFFYACTDMSFPTQQPELFSHAMQISQRVALWEEFIRRNSIRPHGKLYALKSAAKQSWVDSIFKKNNDLVRSRSIFGHRRKSIGFSKNLSDGFFDSRTVAYLALQLAYHAGFTKVILVGVDLQQSSGRFYETADSRISPCELDQHFHTRILPSLKLMSKKVMNKNFSVYNLSGNSRIPDSVIPNIKIQEVRALVK</sequence>
<evidence type="ECO:0000313" key="1">
    <source>
        <dbReference type="EMBL" id="ALI05017.1"/>
    </source>
</evidence>
<name>A0A0N9W141_PSEFL</name>
<organism evidence="1 2">
    <name type="scientific">Pseudomonas fluorescens</name>
    <dbReference type="NCBI Taxonomy" id="294"/>
    <lineage>
        <taxon>Bacteria</taxon>
        <taxon>Pseudomonadati</taxon>
        <taxon>Pseudomonadota</taxon>
        <taxon>Gammaproteobacteria</taxon>
        <taxon>Pseudomonadales</taxon>
        <taxon>Pseudomonadaceae</taxon>
        <taxon>Pseudomonas</taxon>
    </lineage>
</organism>
<gene>
    <name evidence="1" type="ORF">AO353_07410</name>
</gene>
<protein>
    <submittedName>
        <fullName evidence="1">Lipopolysaccharide biosynthesis protein</fullName>
    </submittedName>
</protein>